<dbReference type="AlphaFoldDB" id="H5U4H2"/>
<dbReference type="InterPro" id="IPR051324">
    <property type="entry name" value="Stress/Tellurium_Resist"/>
</dbReference>
<accession>H5U4H2</accession>
<dbReference type="PANTHER" id="PTHR32097:SF4">
    <property type="entry name" value="GENERAL STRESS PROTEIN 16U"/>
    <property type="match status" value="1"/>
</dbReference>
<evidence type="ECO:0000256" key="1">
    <source>
        <dbReference type="ARBA" id="ARBA00008775"/>
    </source>
</evidence>
<dbReference type="Pfam" id="PF02342">
    <property type="entry name" value="TerD"/>
    <property type="match status" value="1"/>
</dbReference>
<comment type="caution">
    <text evidence="4">The sequence shown here is derived from an EMBL/GenBank/DDBJ whole genome shotgun (WGS) entry which is preliminary data.</text>
</comment>
<sequence>MTAPMLSKGQNALLPDEAKRIDVVVSWGTTQFEVDVSALLLEADGKVGSDADFIFYNQPQSPDNSVQFHGTEAVAQGSRARITIDLQRVRADVQSIALAGSLSSGHFGALSEVTIDIVDTSGHSLARYATDDASTETALVFGEIYRRGDHWKVRAIGQGWNSGLAGLATDFGVAIDDTNESAPDNSAAGSAHHPSGAGTLSQEIPLGSPYRLWTEASTWCDHEITVEDLYLPAIRSLFPSAFGSGRQELTTEVQLIPEPTGPQGNWSISIRAQERTIGYLDPAAAPQWAAPIRRIVASGFVPTTSAKIWASEYDGWDGPEFRPSVYIALGEPHLAIPLNSPPAGPYTLLPRSAIVQVTKEAEHFDVLRHHVPTSGHGLLFVTLVECQPTASRAKPHVEVRIDDQRVGQLTPQMSQRFLPMIQHLAARGLTTAAWGDIKGSAVAAEVRVDGIKANEATSAVLDGPPVTIPPLCPELPDSTRYDLTPMHSLLVPLPPITATFATPPVEPPDGSVVKFEKGNGRYHYVAVRRGNQWETTSTGNWGSIDEVMSWPDLAARARTFAIATAWSPVRWKRDSRVHEYLAVVRFTIGRKYLAAINVCATGSAQGDWYTTVTDQAQEHLPFGDYANWRDIGTNGKHIELVTEWSELV</sequence>
<keyword evidence="5" id="KW-1185">Reference proteome</keyword>
<dbReference type="Proteomes" id="UP000005845">
    <property type="component" value="Unassembled WGS sequence"/>
</dbReference>
<organism evidence="4 5">
    <name type="scientific">Gordonia sputi NBRC 100414</name>
    <dbReference type="NCBI Taxonomy" id="1089453"/>
    <lineage>
        <taxon>Bacteria</taxon>
        <taxon>Bacillati</taxon>
        <taxon>Actinomycetota</taxon>
        <taxon>Actinomycetes</taxon>
        <taxon>Mycobacteriales</taxon>
        <taxon>Gordoniaceae</taxon>
        <taxon>Gordonia</taxon>
    </lineage>
</organism>
<proteinExistence type="inferred from homology"/>
<comment type="similarity">
    <text evidence="1">Belongs to the CAPAB/TerDEXZ family.</text>
</comment>
<name>H5U4H2_9ACTN</name>
<evidence type="ECO:0000259" key="3">
    <source>
        <dbReference type="Pfam" id="PF02342"/>
    </source>
</evidence>
<feature type="region of interest" description="Disordered" evidence="2">
    <location>
        <begin position="178"/>
        <end position="202"/>
    </location>
</feature>
<evidence type="ECO:0000256" key="2">
    <source>
        <dbReference type="SAM" id="MobiDB-lite"/>
    </source>
</evidence>
<dbReference type="eggNOG" id="COG2310">
    <property type="taxonomic scope" value="Bacteria"/>
</dbReference>
<evidence type="ECO:0000313" key="4">
    <source>
        <dbReference type="EMBL" id="GAB40630.1"/>
    </source>
</evidence>
<feature type="compositionally biased region" description="Low complexity" evidence="2">
    <location>
        <begin position="186"/>
        <end position="198"/>
    </location>
</feature>
<dbReference type="InterPro" id="IPR003325">
    <property type="entry name" value="TerD"/>
</dbReference>
<gene>
    <name evidence="4" type="ORF">GOSPT_113_00170</name>
</gene>
<dbReference type="PANTHER" id="PTHR32097">
    <property type="entry name" value="CAMP-BINDING PROTEIN 1-RELATED"/>
    <property type="match status" value="1"/>
</dbReference>
<protein>
    <recommendedName>
        <fullName evidence="3">TerD domain-containing protein</fullName>
    </recommendedName>
</protein>
<dbReference type="EMBL" id="BAFC01000111">
    <property type="protein sequence ID" value="GAB40630.1"/>
    <property type="molecule type" value="Genomic_DNA"/>
</dbReference>
<reference evidence="4 5" key="1">
    <citation type="submission" date="2012-02" db="EMBL/GenBank/DDBJ databases">
        <title>Whole genome shotgun sequence of Gordonia sputi NBRC 100414.</title>
        <authorList>
            <person name="Yoshida I."/>
            <person name="Hosoyama A."/>
            <person name="Tsuchikane K."/>
            <person name="Katsumata H."/>
            <person name="Yamazaki S."/>
            <person name="Fujita N."/>
        </authorList>
    </citation>
    <scope>NUCLEOTIDE SEQUENCE [LARGE SCALE GENOMIC DNA]</scope>
    <source>
        <strain evidence="4 5">NBRC 100414</strain>
    </source>
</reference>
<dbReference type="RefSeq" id="WP_005207712.1">
    <property type="nucleotide sequence ID" value="NZ_BAFC01000111.1"/>
</dbReference>
<feature type="domain" description="TerD" evidence="3">
    <location>
        <begin position="5"/>
        <end position="171"/>
    </location>
</feature>
<dbReference type="CDD" id="cd06974">
    <property type="entry name" value="TerD_like"/>
    <property type="match status" value="1"/>
</dbReference>
<dbReference type="Gene3D" id="2.60.60.30">
    <property type="entry name" value="sav2460 like domains"/>
    <property type="match status" value="1"/>
</dbReference>
<evidence type="ECO:0000313" key="5">
    <source>
        <dbReference type="Proteomes" id="UP000005845"/>
    </source>
</evidence>